<dbReference type="Pfam" id="PF13193">
    <property type="entry name" value="AMP-binding_C"/>
    <property type="match status" value="1"/>
</dbReference>
<keyword evidence="2" id="KW-0436">Ligase</keyword>
<comment type="caution">
    <text evidence="5">The sequence shown here is derived from an EMBL/GenBank/DDBJ whole genome shotgun (WGS) entry which is preliminary data.</text>
</comment>
<dbReference type="Gene3D" id="3.30.300.30">
    <property type="match status" value="1"/>
</dbReference>
<evidence type="ECO:0000259" key="3">
    <source>
        <dbReference type="Pfam" id="PF00501"/>
    </source>
</evidence>
<evidence type="ECO:0000313" key="6">
    <source>
        <dbReference type="Proteomes" id="UP000214720"/>
    </source>
</evidence>
<dbReference type="AlphaFoldDB" id="A0A226WQ00"/>
<dbReference type="PANTHER" id="PTHR43201">
    <property type="entry name" value="ACYL-COA SYNTHETASE"/>
    <property type="match status" value="1"/>
</dbReference>
<dbReference type="Gene3D" id="3.40.50.12780">
    <property type="entry name" value="N-terminal domain of ligase-like"/>
    <property type="match status" value="1"/>
</dbReference>
<evidence type="ECO:0000259" key="4">
    <source>
        <dbReference type="Pfam" id="PF13193"/>
    </source>
</evidence>
<evidence type="ECO:0000313" key="5">
    <source>
        <dbReference type="EMBL" id="OXC73173.1"/>
    </source>
</evidence>
<accession>A0A226WQ00</accession>
<reference evidence="6" key="1">
    <citation type="submission" date="2017-01" db="EMBL/GenBank/DDBJ databases">
        <title>Genome Analysis of Deinococcus marmoris KOPRI26562.</title>
        <authorList>
            <person name="Kim J.H."/>
            <person name="Oh H.-M."/>
        </authorList>
    </citation>
    <scope>NUCLEOTIDE SEQUENCE [LARGE SCALE GENOMIC DNA]</scope>
    <source>
        <strain evidence="6">PAMC 26633</strain>
    </source>
</reference>
<dbReference type="GO" id="GO:0031956">
    <property type="term" value="F:medium-chain fatty acid-CoA ligase activity"/>
    <property type="evidence" value="ECO:0007669"/>
    <property type="project" value="TreeGrafter"/>
</dbReference>
<dbReference type="PANTHER" id="PTHR43201:SF5">
    <property type="entry name" value="MEDIUM-CHAIN ACYL-COA LIGASE ACSF2, MITOCHONDRIAL"/>
    <property type="match status" value="1"/>
</dbReference>
<organism evidence="5 6">
    <name type="scientific">Caballeronia sordidicola</name>
    <name type="common">Burkholderia sordidicola</name>
    <dbReference type="NCBI Taxonomy" id="196367"/>
    <lineage>
        <taxon>Bacteria</taxon>
        <taxon>Pseudomonadati</taxon>
        <taxon>Pseudomonadota</taxon>
        <taxon>Betaproteobacteria</taxon>
        <taxon>Burkholderiales</taxon>
        <taxon>Burkholderiaceae</taxon>
        <taxon>Caballeronia</taxon>
    </lineage>
</organism>
<dbReference type="InterPro" id="IPR000873">
    <property type="entry name" value="AMP-dep_synth/lig_dom"/>
</dbReference>
<feature type="domain" description="AMP-dependent synthetase/ligase" evidence="3">
    <location>
        <begin position="24"/>
        <end position="376"/>
    </location>
</feature>
<dbReference type="Proteomes" id="UP000214720">
    <property type="component" value="Unassembled WGS sequence"/>
</dbReference>
<gene>
    <name evidence="5" type="ORF">BSU04_38170</name>
</gene>
<name>A0A226WQ00_CABSO</name>
<dbReference type="SUPFAM" id="SSF56801">
    <property type="entry name" value="Acetyl-CoA synthetase-like"/>
    <property type="match status" value="1"/>
</dbReference>
<dbReference type="PROSITE" id="PS00455">
    <property type="entry name" value="AMP_BINDING"/>
    <property type="match status" value="1"/>
</dbReference>
<dbReference type="Pfam" id="PF00501">
    <property type="entry name" value="AMP-binding"/>
    <property type="match status" value="1"/>
</dbReference>
<dbReference type="FunFam" id="3.30.300.30:FF:000008">
    <property type="entry name" value="2,3-dihydroxybenzoate-AMP ligase"/>
    <property type="match status" value="1"/>
</dbReference>
<dbReference type="EMBL" id="MTHB01000256">
    <property type="protein sequence ID" value="OXC73173.1"/>
    <property type="molecule type" value="Genomic_DNA"/>
</dbReference>
<dbReference type="GO" id="GO:0006631">
    <property type="term" value="P:fatty acid metabolic process"/>
    <property type="evidence" value="ECO:0007669"/>
    <property type="project" value="TreeGrafter"/>
</dbReference>
<feature type="domain" description="AMP-binding enzyme C-terminal" evidence="4">
    <location>
        <begin position="426"/>
        <end position="501"/>
    </location>
</feature>
<dbReference type="InterPro" id="IPR042099">
    <property type="entry name" value="ANL_N_sf"/>
</dbReference>
<dbReference type="InterPro" id="IPR025110">
    <property type="entry name" value="AMP-bd_C"/>
</dbReference>
<evidence type="ECO:0000256" key="1">
    <source>
        <dbReference type="ARBA" id="ARBA00006432"/>
    </source>
</evidence>
<evidence type="ECO:0000256" key="2">
    <source>
        <dbReference type="ARBA" id="ARBA00022598"/>
    </source>
</evidence>
<comment type="similarity">
    <text evidence="1">Belongs to the ATP-dependent AMP-binding enzyme family.</text>
</comment>
<protein>
    <submittedName>
        <fullName evidence="5">Acetyl-coenzyme A synthetase</fullName>
    </submittedName>
</protein>
<proteinExistence type="inferred from homology"/>
<dbReference type="InterPro" id="IPR045851">
    <property type="entry name" value="AMP-bd_C_sf"/>
</dbReference>
<dbReference type="InterPro" id="IPR020845">
    <property type="entry name" value="AMP-binding_CS"/>
</dbReference>
<sequence length="516" mass="56277">MTPDTPPVLPMGFRNLTVSSGIRSSAKRTPEKVALICGDEQRSYAQLVEKINRVANLAREFGMQAGSHAAVIAPNTIEYIEIVAGVSDVGAAIATPNPKLTGRELADICNDAHATLVFIHPDCATVIDRSLFNTVKKFVQLGEEYDALLSKASPEFDPASIAEWTTFSIPYTSGTTGRPKGVMLSHRSRSLGFLAYAAEYGIYSPDDHFLAFAPMCHGAGLAYAMAAVFVGGTTEILAKFDPEVVLRAVHSGRVTGMFTVPTHYHAIFGLDRAVLEANRGNRLKGIVANAAPLPQSMKEQIVEYFGDGLLHETYGSTEAGVVSNLRPRDQLRKRNCVGQPFIGNSVRLLDEQGLEVGPGVVGELFSTSPFLFNGYWNNETATQDAFRHGWVSVGDLAMRDEEGYLYIVDRKKDMVISGGMNIYPREVEDVLNGHPSVAESAVFGIPDPQWGESLVACVVMWPEAQFNSDELMAFGRTNLASYKLPKKYVPIDSLPRNANGKVLKTSLREWYATLSC</sequence>